<dbReference type="KEGG" id="acou:A5CBH24_23620"/>
<dbReference type="Proteomes" id="UP000318946">
    <property type="component" value="Chromosome"/>
</dbReference>
<feature type="transmembrane region" description="Helical" evidence="8">
    <location>
        <begin position="170"/>
        <end position="189"/>
    </location>
</feature>
<evidence type="ECO:0000313" key="10">
    <source>
        <dbReference type="EMBL" id="BBL05049.1"/>
    </source>
</evidence>
<feature type="domain" description="HMA" evidence="9">
    <location>
        <begin position="341"/>
        <end position="404"/>
    </location>
</feature>
<dbReference type="Pfam" id="PF00403">
    <property type="entry name" value="HMA"/>
    <property type="match status" value="1"/>
</dbReference>
<dbReference type="InterPro" id="IPR006121">
    <property type="entry name" value="HMA_dom"/>
</dbReference>
<dbReference type="PROSITE" id="PS50846">
    <property type="entry name" value="HMA_2"/>
    <property type="match status" value="1"/>
</dbReference>
<dbReference type="InterPro" id="IPR017969">
    <property type="entry name" value="Heavy-metal-associated_CS"/>
</dbReference>
<proteinExistence type="inferred from homology"/>
<evidence type="ECO:0000256" key="7">
    <source>
        <dbReference type="ARBA" id="ARBA00023136"/>
    </source>
</evidence>
<dbReference type="GO" id="GO:0046872">
    <property type="term" value="F:metal ion binding"/>
    <property type="evidence" value="ECO:0007669"/>
    <property type="project" value="UniProtKB-KW"/>
</dbReference>
<reference evidence="11" key="1">
    <citation type="submission" date="2019-06" db="EMBL/GenBank/DDBJ databases">
        <title>Alistipes onderdonkii subsp. vulgaris subsp. nov., Alistipes dispar sp. nov. and Alistipes communis sp. nov., isolated from human faeces, and creation of Alistipes onderdonkii subsp. onderdonkii subsp. nov.</title>
        <authorList>
            <person name="Sakamoto M."/>
            <person name="Ikeyama N."/>
            <person name="Ogata Y."/>
            <person name="Suda W."/>
            <person name="Iino T."/>
            <person name="Hattori M."/>
            <person name="Ohkuma M."/>
        </authorList>
    </citation>
    <scope>NUCLEOTIDE SEQUENCE [LARGE SCALE GENOMIC DNA]</scope>
    <source>
        <strain evidence="11">5CBH24</strain>
    </source>
</reference>
<accession>A0A4Y1WXR2</accession>
<protein>
    <recommendedName>
        <fullName evidence="9">HMA domain-containing protein</fullName>
    </recommendedName>
</protein>
<dbReference type="Gene3D" id="3.30.70.100">
    <property type="match status" value="1"/>
</dbReference>
<dbReference type="RefSeq" id="WP_141413312.1">
    <property type="nucleotide sequence ID" value="NZ_AP019735.1"/>
</dbReference>
<comment type="subcellular location">
    <subcellularLocation>
        <location evidence="1">Cell membrane</location>
        <topology evidence="1">Multi-pass membrane protein</topology>
    </subcellularLocation>
</comment>
<name>A0A4Y1WXR2_9BACT</name>
<feature type="transmembrane region" description="Helical" evidence="8">
    <location>
        <begin position="236"/>
        <end position="256"/>
    </location>
</feature>
<keyword evidence="6 8" id="KW-1133">Transmembrane helix</keyword>
<evidence type="ECO:0000256" key="6">
    <source>
        <dbReference type="ARBA" id="ARBA00022989"/>
    </source>
</evidence>
<organism evidence="10 11">
    <name type="scientific">Alistipes communis</name>
    <dbReference type="NCBI Taxonomy" id="2585118"/>
    <lineage>
        <taxon>Bacteria</taxon>
        <taxon>Pseudomonadati</taxon>
        <taxon>Bacteroidota</taxon>
        <taxon>Bacteroidia</taxon>
        <taxon>Bacteroidales</taxon>
        <taxon>Rikenellaceae</taxon>
        <taxon>Alistipes</taxon>
    </lineage>
</organism>
<keyword evidence="3" id="KW-1003">Cell membrane</keyword>
<dbReference type="CDD" id="cd00371">
    <property type="entry name" value="HMA"/>
    <property type="match status" value="1"/>
</dbReference>
<evidence type="ECO:0000256" key="1">
    <source>
        <dbReference type="ARBA" id="ARBA00004651"/>
    </source>
</evidence>
<dbReference type="SUPFAM" id="SSF55008">
    <property type="entry name" value="HMA, heavy metal-associated domain"/>
    <property type="match status" value="1"/>
</dbReference>
<dbReference type="GO" id="GO:0005886">
    <property type="term" value="C:plasma membrane"/>
    <property type="evidence" value="ECO:0007669"/>
    <property type="project" value="UniProtKB-SubCell"/>
</dbReference>
<dbReference type="Pfam" id="PF03773">
    <property type="entry name" value="ArsP_1"/>
    <property type="match status" value="1"/>
</dbReference>
<dbReference type="PANTHER" id="PTHR34184">
    <property type="entry name" value="UPF0718 PROTEIN YCGR"/>
    <property type="match status" value="1"/>
</dbReference>
<dbReference type="InterPro" id="IPR052923">
    <property type="entry name" value="UPF0718"/>
</dbReference>
<feature type="transmembrane region" description="Helical" evidence="8">
    <location>
        <begin position="265"/>
        <end position="287"/>
    </location>
</feature>
<dbReference type="GeneID" id="78343079"/>
<dbReference type="InterPro" id="IPR036163">
    <property type="entry name" value="HMA_dom_sf"/>
</dbReference>
<feature type="transmembrane region" description="Helical" evidence="8">
    <location>
        <begin position="307"/>
        <end position="328"/>
    </location>
</feature>
<dbReference type="PROSITE" id="PS01047">
    <property type="entry name" value="HMA_1"/>
    <property type="match status" value="1"/>
</dbReference>
<dbReference type="InterPro" id="IPR005524">
    <property type="entry name" value="DUF318"/>
</dbReference>
<comment type="similarity">
    <text evidence="2">Belongs to the UPF0718 family.</text>
</comment>
<feature type="transmembrane region" description="Helical" evidence="8">
    <location>
        <begin position="49"/>
        <end position="71"/>
    </location>
</feature>
<feature type="transmembrane region" description="Helical" evidence="8">
    <location>
        <begin position="6"/>
        <end position="28"/>
    </location>
</feature>
<evidence type="ECO:0000256" key="8">
    <source>
        <dbReference type="SAM" id="Phobius"/>
    </source>
</evidence>
<keyword evidence="4 8" id="KW-0812">Transmembrane</keyword>
<evidence type="ECO:0000256" key="2">
    <source>
        <dbReference type="ARBA" id="ARBA00006386"/>
    </source>
</evidence>
<keyword evidence="7 8" id="KW-0472">Membrane</keyword>
<evidence type="ECO:0000256" key="3">
    <source>
        <dbReference type="ARBA" id="ARBA00022475"/>
    </source>
</evidence>
<dbReference type="EMBL" id="AP019735">
    <property type="protein sequence ID" value="BBL05049.1"/>
    <property type="molecule type" value="Genomic_DNA"/>
</dbReference>
<dbReference type="AlphaFoldDB" id="A0A4Y1WXR2"/>
<dbReference type="PANTHER" id="PTHR34184:SF4">
    <property type="entry name" value="UPF0718 PROTEIN YCGR"/>
    <property type="match status" value="1"/>
</dbReference>
<gene>
    <name evidence="10" type="ORF">A5CBH24_23620</name>
</gene>
<dbReference type="OrthoDB" id="9770315at2"/>
<feature type="transmembrane region" description="Helical" evidence="8">
    <location>
        <begin position="201"/>
        <end position="230"/>
    </location>
</feature>
<keyword evidence="5" id="KW-0479">Metal-binding</keyword>
<keyword evidence="11" id="KW-1185">Reference proteome</keyword>
<sequence>MEYITPFLYLLNTMAPYLLLGFLLAGVIHAYVPRRLYARYLSQPDFRSVALAALFGVPLPLCSCGVIPTAMSLRREGASKGAVTSFLIATPQTGVDSIVATYSVLGLPFAVIRPVVALVTALAGGWTVNRLTRSETDGILPAEGDCEVRRSGSRFVEALRYGFVDMIQDIGRWLVLGLLVAGLITILVPDNFFASFADKPLLNMAVVLLFSIPMYLCATGSIPIAAALMLKGLSPGAALVLLMAGPATNTASILVIGKVLGRRTLAAYLGAIVAGAVGFGLAIDYLLPAAWFVPSGAVHAACHGEAGYSWVEVASSALLSALLVYALMKRFIHRKNDTSMTKQIYRVGGMSCNHCKASVEKNLALLPSVTAVEVDLTAGTVAVEGTADAAEIRKVIEELGFEYKGRA</sequence>
<evidence type="ECO:0000256" key="5">
    <source>
        <dbReference type="ARBA" id="ARBA00022723"/>
    </source>
</evidence>
<evidence type="ECO:0000256" key="4">
    <source>
        <dbReference type="ARBA" id="ARBA00022692"/>
    </source>
</evidence>
<evidence type="ECO:0000313" key="11">
    <source>
        <dbReference type="Proteomes" id="UP000318946"/>
    </source>
</evidence>
<evidence type="ECO:0000259" key="9">
    <source>
        <dbReference type="PROSITE" id="PS50846"/>
    </source>
</evidence>